<name>A0A0N4UQD9_DRAME</name>
<dbReference type="OrthoDB" id="2415936at2759"/>
<dbReference type="PANTHER" id="PTHR12864">
    <property type="entry name" value="RAN BINDING PROTEIN 9-RELATED"/>
    <property type="match status" value="1"/>
</dbReference>
<gene>
    <name evidence="2" type="ORF">DME_LOCUS3727</name>
</gene>
<keyword evidence="4" id="KW-1185">Reference proteome</keyword>
<dbReference type="InterPro" id="IPR006594">
    <property type="entry name" value="LisH"/>
</dbReference>
<dbReference type="Proteomes" id="UP000038040">
    <property type="component" value="Unplaced"/>
</dbReference>
<evidence type="ECO:0000313" key="4">
    <source>
        <dbReference type="Proteomes" id="UP000274756"/>
    </source>
</evidence>
<reference evidence="5" key="1">
    <citation type="submission" date="2017-02" db="UniProtKB">
        <authorList>
            <consortium name="WormBaseParasite"/>
        </authorList>
    </citation>
    <scope>IDENTIFICATION</scope>
</reference>
<organism evidence="3 5">
    <name type="scientific">Dracunculus medinensis</name>
    <name type="common">Guinea worm</name>
    <dbReference type="NCBI Taxonomy" id="318479"/>
    <lineage>
        <taxon>Eukaryota</taxon>
        <taxon>Metazoa</taxon>
        <taxon>Ecdysozoa</taxon>
        <taxon>Nematoda</taxon>
        <taxon>Chromadorea</taxon>
        <taxon>Rhabditida</taxon>
        <taxon>Spirurina</taxon>
        <taxon>Dracunculoidea</taxon>
        <taxon>Dracunculidae</taxon>
        <taxon>Dracunculus</taxon>
    </lineage>
</organism>
<accession>A0A0N4UQD9</accession>
<dbReference type="WBParaSite" id="DME_0001022201-mRNA-1">
    <property type="protein sequence ID" value="DME_0001022201-mRNA-1"/>
    <property type="gene ID" value="DME_0001022201"/>
</dbReference>
<sequence>MGELNEGTIKEQESNILDYPKSNLIHTCNKRQRNPVEACAWYFDKEYHSLKVKDLIMDYFVHGGYVDLIELLCEEAGDPFPDLEQENIAYRESIRKAIIRGDINEAMVLLDLHGRSGICDRNLDLKLCNQHLVELIRCGKTNEALKFSEEFLVKKVKGNSKGREQVEQTFSLLAFQDPSQSPYAKVLDASHRELLAYEVNAALRGTLPYADNLIRMLCWLESVCTPQKNYTFTTQEGLSEFIESILYVNGIYARSK</sequence>
<reference evidence="2 4" key="2">
    <citation type="submission" date="2018-11" db="EMBL/GenBank/DDBJ databases">
        <authorList>
            <consortium name="Pathogen Informatics"/>
        </authorList>
    </citation>
    <scope>NUCLEOTIDE SEQUENCE [LARGE SCALE GENOMIC DNA]</scope>
</reference>
<dbReference type="InterPro" id="IPR050618">
    <property type="entry name" value="Ubq-SigPath_Reg"/>
</dbReference>
<dbReference type="InterPro" id="IPR013144">
    <property type="entry name" value="CRA_dom"/>
</dbReference>
<feature type="domain" description="CRA" evidence="1">
    <location>
        <begin position="139"/>
        <end position="230"/>
    </location>
</feature>
<evidence type="ECO:0000259" key="1">
    <source>
        <dbReference type="SMART" id="SM00757"/>
    </source>
</evidence>
<evidence type="ECO:0000313" key="5">
    <source>
        <dbReference type="WBParaSite" id="DME_0001022201-mRNA-1"/>
    </source>
</evidence>
<evidence type="ECO:0000313" key="3">
    <source>
        <dbReference type="Proteomes" id="UP000038040"/>
    </source>
</evidence>
<dbReference type="Proteomes" id="UP000274756">
    <property type="component" value="Unassembled WGS sequence"/>
</dbReference>
<dbReference type="AlphaFoldDB" id="A0A0N4UQD9"/>
<dbReference type="Pfam" id="PF10607">
    <property type="entry name" value="CTLH"/>
    <property type="match status" value="1"/>
</dbReference>
<dbReference type="STRING" id="318479.A0A0N4UQD9"/>
<evidence type="ECO:0000313" key="2">
    <source>
        <dbReference type="EMBL" id="VDN53754.1"/>
    </source>
</evidence>
<dbReference type="EMBL" id="UYYG01000175">
    <property type="protein sequence ID" value="VDN53754.1"/>
    <property type="molecule type" value="Genomic_DNA"/>
</dbReference>
<proteinExistence type="predicted"/>
<protein>
    <submittedName>
        <fullName evidence="5">LisH domain-containing protein</fullName>
    </submittedName>
</protein>
<dbReference type="PROSITE" id="PS50896">
    <property type="entry name" value="LISH"/>
    <property type="match status" value="1"/>
</dbReference>
<dbReference type="InterPro" id="IPR024964">
    <property type="entry name" value="CTLH/CRA"/>
</dbReference>
<dbReference type="SMART" id="SM00757">
    <property type="entry name" value="CRA"/>
    <property type="match status" value="1"/>
</dbReference>